<sequence length="370" mass="42110">MTNFGRPTPGIPNKGWQLWNISVVMVIISGLFVVTRMAARYSHGRIRADDWTIFAAMFAAVVLSVAHIMAVESGFGKHEWDLTHDEMIQALKFVFTAQVMYKFVICFTKTSILLLYLRAFYVRRYFRWGCYLMITFTVATGIAYIPPTIWQCTPVASFWDRSIPHNCISNRPSWLSYTLVNILSDFMILILPIQEVLRLQLKTRDKIAVIMIFAVGAFVCITSILRATTIAASANVKDVTWSPIPVACWSTVEIHTGIICSCMPMIRQPLSILFPRFFPTSSRHDPDPNTNTYVKNTRRRKGGDNLASDGLAWMQNHDDHIHLTSIKFHKDGQCHPTESEERIINMENLQPPENGIVTRTDVSITETRSS</sequence>
<organism evidence="7 8">
    <name type="scientific">Paracoccidioides brasiliensis</name>
    <dbReference type="NCBI Taxonomy" id="121759"/>
    <lineage>
        <taxon>Eukaryota</taxon>
        <taxon>Fungi</taxon>
        <taxon>Dikarya</taxon>
        <taxon>Ascomycota</taxon>
        <taxon>Pezizomycotina</taxon>
        <taxon>Eurotiomycetes</taxon>
        <taxon>Eurotiomycetidae</taxon>
        <taxon>Onygenales</taxon>
        <taxon>Ajellomycetaceae</taxon>
        <taxon>Paracoccidioides</taxon>
    </lineage>
</organism>
<evidence type="ECO:0000313" key="8">
    <source>
        <dbReference type="Proteomes" id="UP000242814"/>
    </source>
</evidence>
<feature type="domain" description="Rhodopsin" evidence="6">
    <location>
        <begin position="36"/>
        <end position="271"/>
    </location>
</feature>
<evidence type="ECO:0000256" key="5">
    <source>
        <dbReference type="ARBA" id="ARBA00038359"/>
    </source>
</evidence>
<dbReference type="GO" id="GO:0016020">
    <property type="term" value="C:membrane"/>
    <property type="evidence" value="ECO:0007669"/>
    <property type="project" value="UniProtKB-SubCell"/>
</dbReference>
<dbReference type="EMBL" id="LZYO01000063">
    <property type="protein sequence ID" value="ODH38789.1"/>
    <property type="molecule type" value="Genomic_DNA"/>
</dbReference>
<name>A0A1D2JJU5_PARBR</name>
<evidence type="ECO:0000259" key="6">
    <source>
        <dbReference type="Pfam" id="PF20684"/>
    </source>
</evidence>
<keyword evidence="2" id="KW-0812">Transmembrane</keyword>
<evidence type="ECO:0000256" key="1">
    <source>
        <dbReference type="ARBA" id="ARBA00004141"/>
    </source>
</evidence>
<evidence type="ECO:0000313" key="7">
    <source>
        <dbReference type="EMBL" id="ODH38789.1"/>
    </source>
</evidence>
<dbReference type="PANTHER" id="PTHR33048:SF55">
    <property type="entry name" value="INTEGRAL MEMBRANE PROTEIN"/>
    <property type="match status" value="1"/>
</dbReference>
<dbReference type="AlphaFoldDB" id="A0A1D2JJU5"/>
<dbReference type="PANTHER" id="PTHR33048">
    <property type="entry name" value="PTH11-LIKE INTEGRAL MEMBRANE PROTEIN (AFU_ORTHOLOGUE AFUA_5G11245)"/>
    <property type="match status" value="1"/>
</dbReference>
<keyword evidence="3" id="KW-1133">Transmembrane helix</keyword>
<dbReference type="OrthoDB" id="444631at2759"/>
<dbReference type="InterPro" id="IPR049326">
    <property type="entry name" value="Rhodopsin_dom_fungi"/>
</dbReference>
<protein>
    <recommendedName>
        <fullName evidence="6">Rhodopsin domain-containing protein</fullName>
    </recommendedName>
</protein>
<dbReference type="VEuPathDB" id="FungiDB:PADG_00826"/>
<proteinExistence type="inferred from homology"/>
<dbReference type="Pfam" id="PF20684">
    <property type="entry name" value="Fung_rhodopsin"/>
    <property type="match status" value="1"/>
</dbReference>
<comment type="subcellular location">
    <subcellularLocation>
        <location evidence="1">Membrane</location>
        <topology evidence="1">Multi-pass membrane protein</topology>
    </subcellularLocation>
</comment>
<keyword evidence="4" id="KW-0472">Membrane</keyword>
<comment type="similarity">
    <text evidence="5">Belongs to the SAT4 family.</text>
</comment>
<evidence type="ECO:0000256" key="3">
    <source>
        <dbReference type="ARBA" id="ARBA00022989"/>
    </source>
</evidence>
<reference evidence="7 8" key="1">
    <citation type="submission" date="2016-06" db="EMBL/GenBank/DDBJ databases">
        <authorList>
            <person name="Kjaerup R.B."/>
            <person name="Dalgaard T.S."/>
            <person name="Juul-Madsen H.R."/>
        </authorList>
    </citation>
    <scope>NUCLEOTIDE SEQUENCE [LARGE SCALE GENOMIC DNA]</scope>
    <source>
        <strain evidence="7 8">Pb300</strain>
    </source>
</reference>
<comment type="caution">
    <text evidence="7">The sequence shown here is derived from an EMBL/GenBank/DDBJ whole genome shotgun (WGS) entry which is preliminary data.</text>
</comment>
<dbReference type="Proteomes" id="UP000242814">
    <property type="component" value="Unassembled WGS sequence"/>
</dbReference>
<evidence type="ECO:0000256" key="2">
    <source>
        <dbReference type="ARBA" id="ARBA00022692"/>
    </source>
</evidence>
<dbReference type="InterPro" id="IPR052337">
    <property type="entry name" value="SAT4-like"/>
</dbReference>
<evidence type="ECO:0000256" key="4">
    <source>
        <dbReference type="ARBA" id="ARBA00023136"/>
    </source>
</evidence>
<gene>
    <name evidence="7" type="ORF">ACO22_02189</name>
</gene>
<dbReference type="VEuPathDB" id="FungiDB:PABG_02317"/>
<accession>A0A1D2JJU5</accession>